<dbReference type="GO" id="GO:0008168">
    <property type="term" value="F:methyltransferase activity"/>
    <property type="evidence" value="ECO:0007669"/>
    <property type="project" value="UniProtKB-KW"/>
</dbReference>
<sequence length="512" mass="57521">MSAPDWSEGYVNDISYTYGYYTELNPERIAIPFLSAGLAVPPIVHACELGFGQGVSANIHAAAGRAAWCATDFNPAQASFARSLAAQSSVGREKLLLAEQGFAEFCARDDLPDFDFISLHGIWTWVSDENRRIIVDFVRRKLTAGGVLYISYNVLPSWAPHLPVRHILQQHGDHLGTGSRSERISQALDFGSELLKHSPHLVKNAPDLPQRLQNLKAHAPGYIAHEYLNRDWQPMYFSQMEEWLGSAKLSYACSARHVEDLSFCLFNEEQQAFINRIKDPSFAQTVKDYLTNRQFRCDYWVKGGRRIGLSEQTRTWDALDVILLTERAAFNPAVAYLLSVNVIPEIYDPLLDLLADNAVHNVGELRQALAGKIDAVQLYSALAVLFAKNDLAVCAPADSIERQLPACHRFNRHVLSNDETDSPLGWLASPVIGGGIELAYLDRLFLRFRAEGLPPEEWDALAWQALQRQGQVLVLEGKELKGEAENLAEITRQKDNFLRHRFNLLQNLRCLP</sequence>
<gene>
    <name evidence="2" type="ORF">H9Q10_00785</name>
</gene>
<dbReference type="Pfam" id="PF10119">
    <property type="entry name" value="MethyTransf_Reg"/>
    <property type="match status" value="1"/>
</dbReference>
<keyword evidence="3" id="KW-1185">Reference proteome</keyword>
<reference evidence="2 3" key="1">
    <citation type="submission" date="2020-09" db="EMBL/GenBank/DDBJ databases">
        <title>Eikenella S3660 sp. nov., isolated from a throat swab.</title>
        <authorList>
            <person name="Buhl M."/>
        </authorList>
    </citation>
    <scope>NUCLEOTIDE SEQUENCE [LARGE SCALE GENOMIC DNA]</scope>
    <source>
        <strain evidence="2 3">S3360</strain>
    </source>
</reference>
<keyword evidence="2" id="KW-0489">Methyltransferase</keyword>
<keyword evidence="2" id="KW-0808">Transferase</keyword>
<dbReference type="RefSeq" id="WP_197902137.1">
    <property type="nucleotide sequence ID" value="NZ_JACSGR010000001.1"/>
</dbReference>
<name>A0ABS0N7B9_9NEIS</name>
<evidence type="ECO:0000313" key="2">
    <source>
        <dbReference type="EMBL" id="MBH5328208.1"/>
    </source>
</evidence>
<organism evidence="2 3">
    <name type="scientific">Eikenella glucosivorans</name>
    <dbReference type="NCBI Taxonomy" id="2766967"/>
    <lineage>
        <taxon>Bacteria</taxon>
        <taxon>Pseudomonadati</taxon>
        <taxon>Pseudomonadota</taxon>
        <taxon>Betaproteobacteria</taxon>
        <taxon>Neisseriales</taxon>
        <taxon>Neisseriaceae</taxon>
        <taxon>Eikenella</taxon>
    </lineage>
</organism>
<evidence type="ECO:0000259" key="1">
    <source>
        <dbReference type="Pfam" id="PF10119"/>
    </source>
</evidence>
<dbReference type="Proteomes" id="UP000768471">
    <property type="component" value="Unassembled WGS sequence"/>
</dbReference>
<dbReference type="Gene3D" id="3.40.50.150">
    <property type="entry name" value="Vaccinia Virus protein VP39"/>
    <property type="match status" value="1"/>
</dbReference>
<proteinExistence type="predicted"/>
<dbReference type="EMBL" id="JACSGR010000001">
    <property type="protein sequence ID" value="MBH5328208.1"/>
    <property type="molecule type" value="Genomic_DNA"/>
</dbReference>
<protein>
    <submittedName>
        <fullName evidence="2">Methyltransferase regulatory domain-containing protein</fullName>
    </submittedName>
</protein>
<feature type="domain" description="Methyltransferase regulatory" evidence="1">
    <location>
        <begin position="221"/>
        <end position="302"/>
    </location>
</feature>
<evidence type="ECO:0000313" key="3">
    <source>
        <dbReference type="Proteomes" id="UP000768471"/>
    </source>
</evidence>
<dbReference type="GO" id="GO:0032259">
    <property type="term" value="P:methylation"/>
    <property type="evidence" value="ECO:0007669"/>
    <property type="project" value="UniProtKB-KW"/>
</dbReference>
<dbReference type="InterPro" id="IPR018773">
    <property type="entry name" value="MeTrfase_reg_dom_prd"/>
</dbReference>
<dbReference type="InterPro" id="IPR029063">
    <property type="entry name" value="SAM-dependent_MTases_sf"/>
</dbReference>
<comment type="caution">
    <text evidence="2">The sequence shown here is derived from an EMBL/GenBank/DDBJ whole genome shotgun (WGS) entry which is preliminary data.</text>
</comment>
<dbReference type="SUPFAM" id="SSF53335">
    <property type="entry name" value="S-adenosyl-L-methionine-dependent methyltransferases"/>
    <property type="match status" value="1"/>
</dbReference>
<accession>A0ABS0N7B9</accession>